<reference evidence="4 5" key="1">
    <citation type="journal article" date="2019" name="Emerg. Microbes Infect.">
        <title>Comprehensive subspecies identification of 175 nontuberculous mycobacteria species based on 7547 genomic profiles.</title>
        <authorList>
            <person name="Matsumoto Y."/>
            <person name="Kinjo T."/>
            <person name="Motooka D."/>
            <person name="Nabeya D."/>
            <person name="Jung N."/>
            <person name="Uechi K."/>
            <person name="Horii T."/>
            <person name="Iida T."/>
            <person name="Fujita J."/>
            <person name="Nakamura S."/>
        </authorList>
    </citation>
    <scope>NUCLEOTIDE SEQUENCE [LARGE SCALE GENOMIC DNA]</scope>
    <source>
        <strain evidence="4 5">JCM 30726</strain>
    </source>
</reference>
<dbReference type="PROSITE" id="PS51257">
    <property type="entry name" value="PROKAR_LIPOPROTEIN"/>
    <property type="match status" value="1"/>
</dbReference>
<organism evidence="4 5">
    <name type="scientific">Mycobacterium timonense</name>
    <dbReference type="NCBI Taxonomy" id="701043"/>
    <lineage>
        <taxon>Bacteria</taxon>
        <taxon>Bacillati</taxon>
        <taxon>Actinomycetota</taxon>
        <taxon>Actinomycetes</taxon>
        <taxon>Mycobacteriales</taxon>
        <taxon>Mycobacteriaceae</taxon>
        <taxon>Mycobacterium</taxon>
        <taxon>Mycobacterium avium complex (MAC)</taxon>
    </lineage>
</organism>
<feature type="transmembrane region" description="Helical" evidence="2">
    <location>
        <begin position="52"/>
        <end position="69"/>
    </location>
</feature>
<dbReference type="RefSeq" id="WP_163709680.1">
    <property type="nucleotide sequence ID" value="NZ_BLLA01000001.1"/>
</dbReference>
<dbReference type="AlphaFoldDB" id="A0A7I9Z6N7"/>
<comment type="caution">
    <text evidence="4">The sequence shown here is derived from an EMBL/GenBank/DDBJ whole genome shotgun (WGS) entry which is preliminary data.</text>
</comment>
<dbReference type="EMBL" id="BLLA01000001">
    <property type="protein sequence ID" value="GFG96624.1"/>
    <property type="molecule type" value="Genomic_DNA"/>
</dbReference>
<feature type="transmembrane region" description="Helical" evidence="2">
    <location>
        <begin position="81"/>
        <end position="114"/>
    </location>
</feature>
<evidence type="ECO:0000313" key="5">
    <source>
        <dbReference type="Proteomes" id="UP000465301"/>
    </source>
</evidence>
<keyword evidence="5" id="KW-1185">Reference proteome</keyword>
<proteinExistence type="inferred from homology"/>
<name>A0A7I9Z6N7_9MYCO</name>
<dbReference type="Proteomes" id="UP000465301">
    <property type="component" value="Unassembled WGS sequence"/>
</dbReference>
<dbReference type="PANTHER" id="PTHR30487">
    <property type="entry name" value="TYPE 4 PREPILIN-LIKE PROTEINS LEADER PEPTIDE-PROCESSING ENZYME"/>
    <property type="match status" value="1"/>
</dbReference>
<dbReference type="InterPro" id="IPR000045">
    <property type="entry name" value="Prepilin_IV_endopep_pep"/>
</dbReference>
<evidence type="ECO:0000256" key="1">
    <source>
        <dbReference type="ARBA" id="ARBA00005801"/>
    </source>
</evidence>
<feature type="domain" description="Prepilin type IV endopeptidase peptidase" evidence="3">
    <location>
        <begin position="7"/>
        <end position="109"/>
    </location>
</feature>
<dbReference type="PANTHER" id="PTHR30487:SF0">
    <property type="entry name" value="PREPILIN LEADER PEPTIDASE_N-METHYLTRANSFERASE-RELATED"/>
    <property type="match status" value="1"/>
</dbReference>
<keyword evidence="2" id="KW-0812">Transmembrane</keyword>
<accession>A0A7I9Z6N7</accession>
<dbReference type="Pfam" id="PF01478">
    <property type="entry name" value="Peptidase_A24"/>
    <property type="match status" value="1"/>
</dbReference>
<keyword evidence="2" id="KW-0472">Membrane</keyword>
<gene>
    <name evidence="4" type="ORF">MTIM_25030</name>
</gene>
<sequence>MRIAAGCLVLAWLAALSCYDIRERRLPNALTLTGGAAILAAATLAGRGWPALAGAAALTGIYLLVHWVAPGGMGAGDVKLALGVGALTGCCGAGVWFLAAFGAPLLTVLIGVIARLRGAAHGTAVPHGPAMCLAGAAGIGLSLL</sequence>
<dbReference type="Gene3D" id="1.20.120.1220">
    <property type="match status" value="1"/>
</dbReference>
<evidence type="ECO:0000259" key="3">
    <source>
        <dbReference type="Pfam" id="PF01478"/>
    </source>
</evidence>
<evidence type="ECO:0000256" key="2">
    <source>
        <dbReference type="SAM" id="Phobius"/>
    </source>
</evidence>
<dbReference type="GO" id="GO:0006465">
    <property type="term" value="P:signal peptide processing"/>
    <property type="evidence" value="ECO:0007669"/>
    <property type="project" value="TreeGrafter"/>
</dbReference>
<comment type="similarity">
    <text evidence="1">Belongs to the peptidase A24 family.</text>
</comment>
<dbReference type="GO" id="GO:0004190">
    <property type="term" value="F:aspartic-type endopeptidase activity"/>
    <property type="evidence" value="ECO:0007669"/>
    <property type="project" value="InterPro"/>
</dbReference>
<dbReference type="InterPro" id="IPR050882">
    <property type="entry name" value="Prepilin_peptidase/N-MTase"/>
</dbReference>
<protein>
    <submittedName>
        <fullName evidence="4">Prepilin peptidase</fullName>
    </submittedName>
</protein>
<keyword evidence="2" id="KW-1133">Transmembrane helix</keyword>
<dbReference type="GO" id="GO:0005886">
    <property type="term" value="C:plasma membrane"/>
    <property type="evidence" value="ECO:0007669"/>
    <property type="project" value="TreeGrafter"/>
</dbReference>
<evidence type="ECO:0000313" key="4">
    <source>
        <dbReference type="EMBL" id="GFG96624.1"/>
    </source>
</evidence>